<reference evidence="2 3" key="2">
    <citation type="submission" date="2017-02" db="EMBL/GenBank/DDBJ databases">
        <title>A genome survey and senescence transcriptome analysis in Lentinula edodes.</title>
        <authorList>
            <person name="Sakamoto Y."/>
            <person name="Nakade K."/>
            <person name="Sato S."/>
            <person name="Yoshida Y."/>
            <person name="Miyazaki K."/>
            <person name="Natsume S."/>
            <person name="Konno N."/>
        </authorList>
    </citation>
    <scope>NUCLEOTIDE SEQUENCE [LARGE SCALE GENOMIC DNA]</scope>
    <source>
        <strain evidence="2 3">NBRC 111202</strain>
    </source>
</reference>
<reference evidence="2 3" key="1">
    <citation type="submission" date="2016-08" db="EMBL/GenBank/DDBJ databases">
        <authorList>
            <consortium name="Lentinula edodes genome sequencing consortium"/>
            <person name="Sakamoto Y."/>
            <person name="Nakade K."/>
            <person name="Sato S."/>
            <person name="Yoshida Y."/>
            <person name="Miyazaki K."/>
            <person name="Natsume S."/>
            <person name="Konno N."/>
        </authorList>
    </citation>
    <scope>NUCLEOTIDE SEQUENCE [LARGE SCALE GENOMIC DNA]</scope>
    <source>
        <strain evidence="2 3">NBRC 111202</strain>
    </source>
</reference>
<accession>A0A1Q3E154</accession>
<evidence type="ECO:0000313" key="3">
    <source>
        <dbReference type="Proteomes" id="UP000188533"/>
    </source>
</evidence>
<keyword evidence="1" id="KW-1133">Transmembrane helix</keyword>
<proteinExistence type="predicted"/>
<name>A0A1Q3E154_LENED</name>
<feature type="transmembrane region" description="Helical" evidence="1">
    <location>
        <begin position="99"/>
        <end position="125"/>
    </location>
</feature>
<keyword evidence="1" id="KW-0812">Transmembrane</keyword>
<organism evidence="2 3">
    <name type="scientific">Lentinula edodes</name>
    <name type="common">Shiitake mushroom</name>
    <name type="synonym">Lentinus edodes</name>
    <dbReference type="NCBI Taxonomy" id="5353"/>
    <lineage>
        <taxon>Eukaryota</taxon>
        <taxon>Fungi</taxon>
        <taxon>Dikarya</taxon>
        <taxon>Basidiomycota</taxon>
        <taxon>Agaricomycotina</taxon>
        <taxon>Agaricomycetes</taxon>
        <taxon>Agaricomycetidae</taxon>
        <taxon>Agaricales</taxon>
        <taxon>Marasmiineae</taxon>
        <taxon>Omphalotaceae</taxon>
        <taxon>Lentinula</taxon>
    </lineage>
</organism>
<dbReference type="Proteomes" id="UP000188533">
    <property type="component" value="Unassembled WGS sequence"/>
</dbReference>
<keyword evidence="3" id="KW-1185">Reference proteome</keyword>
<evidence type="ECO:0000256" key="1">
    <source>
        <dbReference type="SAM" id="Phobius"/>
    </source>
</evidence>
<gene>
    <name evidence="2" type="ORF">LENED_002559</name>
</gene>
<dbReference type="EMBL" id="BDGU01000048">
    <property type="protein sequence ID" value="GAW00992.1"/>
    <property type="molecule type" value="Genomic_DNA"/>
</dbReference>
<dbReference type="AlphaFoldDB" id="A0A1Q3E154"/>
<protein>
    <submittedName>
        <fullName evidence="2">Uncharacterized protein</fullName>
    </submittedName>
</protein>
<comment type="caution">
    <text evidence="2">The sequence shown here is derived from an EMBL/GenBank/DDBJ whole genome shotgun (WGS) entry which is preliminary data.</text>
</comment>
<evidence type="ECO:0000313" key="2">
    <source>
        <dbReference type="EMBL" id="GAW00992.1"/>
    </source>
</evidence>
<keyword evidence="1" id="KW-0472">Membrane</keyword>
<sequence>MLTIPQDSRNFCLCHDDKTSARSTKYAVKSIHSTGRGQKQIPLRCPYPSLPHVDTRRPTKTIPRALSLSEGLVTTRKLGEIEVTSDDHVVRSLVRALQLWYRLVSIEVIGTLLLLSISILINSLITSPLQE</sequence>